<dbReference type="OrthoDB" id="9770036at2"/>
<accession>A0A1T4WHD5</accession>
<protein>
    <submittedName>
        <fullName evidence="10">Putative ABC transport system permease protein</fullName>
    </submittedName>
</protein>
<keyword evidence="5 7" id="KW-0472">Membrane</keyword>
<dbReference type="EMBL" id="FUYH01000001">
    <property type="protein sequence ID" value="SKA76579.1"/>
    <property type="molecule type" value="Genomic_DNA"/>
</dbReference>
<comment type="similarity">
    <text evidence="6">Belongs to the ABC-4 integral membrane protein family.</text>
</comment>
<feature type="transmembrane region" description="Helical" evidence="7">
    <location>
        <begin position="21"/>
        <end position="42"/>
    </location>
</feature>
<evidence type="ECO:0000256" key="7">
    <source>
        <dbReference type="SAM" id="Phobius"/>
    </source>
</evidence>
<dbReference type="AlphaFoldDB" id="A0A1T4WHD5"/>
<dbReference type="PANTHER" id="PTHR30572">
    <property type="entry name" value="MEMBRANE COMPONENT OF TRANSPORTER-RELATED"/>
    <property type="match status" value="1"/>
</dbReference>
<feature type="domain" description="ABC3 transporter permease C-terminal" evidence="8">
    <location>
        <begin position="282"/>
        <end position="395"/>
    </location>
</feature>
<keyword evidence="2" id="KW-1003">Cell membrane</keyword>
<evidence type="ECO:0000313" key="11">
    <source>
        <dbReference type="Proteomes" id="UP000190105"/>
    </source>
</evidence>
<name>A0A1T4WHD5_9CLOT</name>
<dbReference type="PANTHER" id="PTHR30572:SF4">
    <property type="entry name" value="ABC TRANSPORTER PERMEASE YTRF"/>
    <property type="match status" value="1"/>
</dbReference>
<evidence type="ECO:0000259" key="8">
    <source>
        <dbReference type="Pfam" id="PF02687"/>
    </source>
</evidence>
<comment type="subcellular location">
    <subcellularLocation>
        <location evidence="1">Cell membrane</location>
        <topology evidence="1">Multi-pass membrane protein</topology>
    </subcellularLocation>
</comment>
<evidence type="ECO:0000256" key="3">
    <source>
        <dbReference type="ARBA" id="ARBA00022692"/>
    </source>
</evidence>
<evidence type="ECO:0000256" key="1">
    <source>
        <dbReference type="ARBA" id="ARBA00004651"/>
    </source>
</evidence>
<dbReference type="Pfam" id="PF12704">
    <property type="entry name" value="MacB_PCD"/>
    <property type="match status" value="1"/>
</dbReference>
<organism evidence="10 11">
    <name type="scientific">Caloramator quimbayensis</name>
    <dbReference type="NCBI Taxonomy" id="1147123"/>
    <lineage>
        <taxon>Bacteria</taxon>
        <taxon>Bacillati</taxon>
        <taxon>Bacillota</taxon>
        <taxon>Clostridia</taxon>
        <taxon>Eubacteriales</taxon>
        <taxon>Clostridiaceae</taxon>
        <taxon>Caloramator</taxon>
    </lineage>
</organism>
<evidence type="ECO:0000256" key="4">
    <source>
        <dbReference type="ARBA" id="ARBA00022989"/>
    </source>
</evidence>
<keyword evidence="3 7" id="KW-0812">Transmembrane</keyword>
<dbReference type="InterPro" id="IPR003838">
    <property type="entry name" value="ABC3_permease_C"/>
</dbReference>
<feature type="transmembrane region" description="Helical" evidence="7">
    <location>
        <begin position="359"/>
        <end position="385"/>
    </location>
</feature>
<keyword evidence="11" id="KW-1185">Reference proteome</keyword>
<evidence type="ECO:0000313" key="10">
    <source>
        <dbReference type="EMBL" id="SKA76579.1"/>
    </source>
</evidence>
<feature type="domain" description="MacB-like periplasmic core" evidence="9">
    <location>
        <begin position="21"/>
        <end position="245"/>
    </location>
</feature>
<sequence length="402" mass="43666">MNLVESLQSAAGNIKANKMRSFLTMLGIIIGISSVITIVSIGQGGKAYITSQFESIGTNVVNVQLKPANNDILPSDYLTLEDAELIKEKIPKVEFVVPIIDDFGRIRGENKSKQAQIAGVTENYIKISNLEILKGRFINKHDLDTQRPVCVIDDITQKKLFKSGSAVGKQIRLSIRENNLNVLVIGVVKNPSGSLASTFGDNYPGFAIIPITISDRIMQDAKITYMSVMLKDMTNSKETASKITRLLEIRHRNSGKYAAEEGFKQLDMVNKVLSTFTAVIGAIAGISLLVGGIGVMNIMLVSVTERTREIGIRKAIGAKQKDIKIQFLTESVILCLIGGIIGMLLGVIFGFIAGSVINIAPVISLQVVLISFLFSSAVGIFFGLYPANKAAKLDPIEALRYE</sequence>
<dbReference type="STRING" id="1147123.SAMN05443428_101220"/>
<feature type="transmembrane region" description="Helical" evidence="7">
    <location>
        <begin position="278"/>
        <end position="304"/>
    </location>
</feature>
<dbReference type="Proteomes" id="UP000190105">
    <property type="component" value="Unassembled WGS sequence"/>
</dbReference>
<reference evidence="11" key="1">
    <citation type="submission" date="2017-02" db="EMBL/GenBank/DDBJ databases">
        <authorList>
            <person name="Varghese N."/>
            <person name="Submissions S."/>
        </authorList>
    </citation>
    <scope>NUCLEOTIDE SEQUENCE [LARGE SCALE GENOMIC DNA]</scope>
    <source>
        <strain evidence="11">USBA 833</strain>
    </source>
</reference>
<dbReference type="GO" id="GO:0022857">
    <property type="term" value="F:transmembrane transporter activity"/>
    <property type="evidence" value="ECO:0007669"/>
    <property type="project" value="TreeGrafter"/>
</dbReference>
<evidence type="ECO:0000256" key="2">
    <source>
        <dbReference type="ARBA" id="ARBA00022475"/>
    </source>
</evidence>
<dbReference type="RefSeq" id="WP_078695250.1">
    <property type="nucleotide sequence ID" value="NZ_FUYH01000001.1"/>
</dbReference>
<feature type="transmembrane region" description="Helical" evidence="7">
    <location>
        <begin position="325"/>
        <end position="353"/>
    </location>
</feature>
<evidence type="ECO:0000256" key="5">
    <source>
        <dbReference type="ARBA" id="ARBA00023136"/>
    </source>
</evidence>
<keyword evidence="4 7" id="KW-1133">Transmembrane helix</keyword>
<dbReference type="Pfam" id="PF02687">
    <property type="entry name" value="FtsX"/>
    <property type="match status" value="1"/>
</dbReference>
<dbReference type="GO" id="GO:0005886">
    <property type="term" value="C:plasma membrane"/>
    <property type="evidence" value="ECO:0007669"/>
    <property type="project" value="UniProtKB-SubCell"/>
</dbReference>
<dbReference type="InterPro" id="IPR025857">
    <property type="entry name" value="MacB_PCD"/>
</dbReference>
<dbReference type="InterPro" id="IPR050250">
    <property type="entry name" value="Macrolide_Exporter_MacB"/>
</dbReference>
<gene>
    <name evidence="10" type="ORF">SAMN05443428_101220</name>
</gene>
<proteinExistence type="inferred from homology"/>
<evidence type="ECO:0000259" key="9">
    <source>
        <dbReference type="Pfam" id="PF12704"/>
    </source>
</evidence>
<evidence type="ECO:0000256" key="6">
    <source>
        <dbReference type="ARBA" id="ARBA00038076"/>
    </source>
</evidence>